<feature type="region of interest" description="Disordered" evidence="1">
    <location>
        <begin position="283"/>
        <end position="334"/>
    </location>
</feature>
<feature type="region of interest" description="Disordered" evidence="1">
    <location>
        <begin position="228"/>
        <end position="254"/>
    </location>
</feature>
<feature type="compositionally biased region" description="Pro residues" evidence="1">
    <location>
        <begin position="283"/>
        <end position="293"/>
    </location>
</feature>
<name>D8THA4_VOLCA</name>
<protein>
    <submittedName>
        <fullName evidence="2">Uncharacterized protein</fullName>
    </submittedName>
</protein>
<organism evidence="3">
    <name type="scientific">Volvox carteri f. nagariensis</name>
    <dbReference type="NCBI Taxonomy" id="3068"/>
    <lineage>
        <taxon>Eukaryota</taxon>
        <taxon>Viridiplantae</taxon>
        <taxon>Chlorophyta</taxon>
        <taxon>core chlorophytes</taxon>
        <taxon>Chlorophyceae</taxon>
        <taxon>CS clade</taxon>
        <taxon>Chlamydomonadales</taxon>
        <taxon>Volvocaceae</taxon>
        <taxon>Volvox</taxon>
    </lineage>
</organism>
<feature type="compositionally biased region" description="Low complexity" evidence="1">
    <location>
        <begin position="235"/>
        <end position="249"/>
    </location>
</feature>
<reference evidence="2 3" key="1">
    <citation type="journal article" date="2010" name="Science">
        <title>Genomic analysis of organismal complexity in the multicellular green alga Volvox carteri.</title>
        <authorList>
            <person name="Prochnik S.E."/>
            <person name="Umen J."/>
            <person name="Nedelcu A.M."/>
            <person name="Hallmann A."/>
            <person name="Miller S.M."/>
            <person name="Nishii I."/>
            <person name="Ferris P."/>
            <person name="Kuo A."/>
            <person name="Mitros T."/>
            <person name="Fritz-Laylin L.K."/>
            <person name="Hellsten U."/>
            <person name="Chapman J."/>
            <person name="Simakov O."/>
            <person name="Rensing S.A."/>
            <person name="Terry A."/>
            <person name="Pangilinan J."/>
            <person name="Kapitonov V."/>
            <person name="Jurka J."/>
            <person name="Salamov A."/>
            <person name="Shapiro H."/>
            <person name="Schmutz J."/>
            <person name="Grimwood J."/>
            <person name="Lindquist E."/>
            <person name="Lucas S."/>
            <person name="Grigoriev I.V."/>
            <person name="Schmitt R."/>
            <person name="Kirk D."/>
            <person name="Rokhsar D.S."/>
        </authorList>
    </citation>
    <scope>NUCLEOTIDE SEQUENCE [LARGE SCALE GENOMIC DNA]</scope>
    <source>
        <strain evidence="3">f. Nagariensis / Eve</strain>
    </source>
</reference>
<dbReference type="Proteomes" id="UP000001058">
    <property type="component" value="Unassembled WGS sequence"/>
</dbReference>
<dbReference type="GeneID" id="9624313"/>
<dbReference type="EMBL" id="GL378323">
    <property type="protein sequence ID" value="EFJ52676.1"/>
    <property type="molecule type" value="Genomic_DNA"/>
</dbReference>
<evidence type="ECO:0000313" key="3">
    <source>
        <dbReference type="Proteomes" id="UP000001058"/>
    </source>
</evidence>
<sequence>MSYLCGHVVLKPGEARRSGGDGAVYPLFDVPMYCLEAPAHSVVRHSGNRTAHGYSQDDTGGDQRYDSEYWCVLAVPLKPDNVNNSEYLDWTAMALVVQPHFTFGKQEAQSAGSGGGGTAAAAAVAAGACHADASAGILTRAWSPVVRIRISQAGDGAEGATPEHLSEPVLSAFPLSTRRSTSLGARSAHGSLHGGGGGSERRVGRGNRHIRIADLLSLFTAVAGSGGGGGGTAGNGDDPAGAPASGPPADADENGVELAGVKAMAAQAAVAATAVAVAAVVPPRPAGLTPPSPGAVAAGPSDCSTPEPQHRGQSKTDCAGGGGARSGNLSGGPT</sequence>
<keyword evidence="3" id="KW-1185">Reference proteome</keyword>
<dbReference type="KEGG" id="vcn:VOLCADRAFT_85897"/>
<gene>
    <name evidence="2" type="ORF">VOLCADRAFT_85897</name>
</gene>
<proteinExistence type="predicted"/>
<dbReference type="RefSeq" id="XP_002945681.1">
    <property type="nucleotide sequence ID" value="XM_002945635.1"/>
</dbReference>
<dbReference type="AlphaFoldDB" id="D8THA4"/>
<accession>D8THA4</accession>
<feature type="compositionally biased region" description="Gly residues" evidence="1">
    <location>
        <begin position="319"/>
        <end position="334"/>
    </location>
</feature>
<dbReference type="OrthoDB" id="541607at2759"/>
<evidence type="ECO:0000256" key="1">
    <source>
        <dbReference type="SAM" id="MobiDB-lite"/>
    </source>
</evidence>
<feature type="region of interest" description="Disordered" evidence="1">
    <location>
        <begin position="180"/>
        <end position="204"/>
    </location>
</feature>
<dbReference type="InParanoid" id="D8THA4"/>
<evidence type="ECO:0000313" key="2">
    <source>
        <dbReference type="EMBL" id="EFJ52676.1"/>
    </source>
</evidence>